<keyword evidence="5 9" id="KW-0472">Membrane</keyword>
<dbReference type="GO" id="GO:0043190">
    <property type="term" value="C:ATP-binding cassette (ABC) transporter complex"/>
    <property type="evidence" value="ECO:0007669"/>
    <property type="project" value="InterPro"/>
</dbReference>
<evidence type="ECO:0000313" key="11">
    <source>
        <dbReference type="Proteomes" id="UP000216797"/>
    </source>
</evidence>
<dbReference type="GO" id="GO:0071281">
    <property type="term" value="P:cellular response to iron ion"/>
    <property type="evidence" value="ECO:0007669"/>
    <property type="project" value="UniProtKB-ARBA"/>
</dbReference>
<dbReference type="EMBL" id="LHUG01000001">
    <property type="protein sequence ID" value="PAB01957.1"/>
    <property type="molecule type" value="Genomic_DNA"/>
</dbReference>
<dbReference type="GO" id="GO:0046872">
    <property type="term" value="F:metal ion binding"/>
    <property type="evidence" value="ECO:0007669"/>
    <property type="project" value="InterPro"/>
</dbReference>
<comment type="similarity">
    <text evidence="2 8">Belongs to the ABC-3 integral membrane protein family.</text>
</comment>
<dbReference type="CDD" id="cd01137">
    <property type="entry name" value="PsaA"/>
    <property type="match status" value="1"/>
</dbReference>
<evidence type="ECO:0000256" key="7">
    <source>
        <dbReference type="RuleBase" id="RU003512"/>
    </source>
</evidence>
<dbReference type="NCBIfam" id="NF040927">
    <property type="entry name" value="ABC_perm_SloB"/>
    <property type="match status" value="1"/>
</dbReference>
<feature type="transmembrane region" description="Helical" evidence="9">
    <location>
        <begin position="170"/>
        <end position="190"/>
    </location>
</feature>
<dbReference type="Pfam" id="PF00950">
    <property type="entry name" value="ABC-3"/>
    <property type="match status" value="1"/>
</dbReference>
<dbReference type="Gene3D" id="3.40.50.1980">
    <property type="entry name" value="Nitrogenase molybdenum iron protein domain"/>
    <property type="match status" value="2"/>
</dbReference>
<evidence type="ECO:0000256" key="4">
    <source>
        <dbReference type="ARBA" id="ARBA00022989"/>
    </source>
</evidence>
<dbReference type="FunFam" id="1.10.3470.10:FF:000003">
    <property type="entry name" value="Iron ABC transporter permease SitD"/>
    <property type="match status" value="1"/>
</dbReference>
<dbReference type="InterPro" id="IPR006128">
    <property type="entry name" value="Lipoprotein_PsaA-like"/>
</dbReference>
<evidence type="ECO:0000256" key="8">
    <source>
        <dbReference type="RuleBase" id="RU003943"/>
    </source>
</evidence>
<gene>
    <name evidence="10" type="ORF">AKL21_00130</name>
</gene>
<name>A0A267HUP5_9ENTE</name>
<feature type="transmembrane region" description="Helical" evidence="9">
    <location>
        <begin position="246"/>
        <end position="268"/>
    </location>
</feature>
<dbReference type="InterPro" id="IPR006129">
    <property type="entry name" value="AdhesinB"/>
</dbReference>
<dbReference type="GO" id="GO:0010043">
    <property type="term" value="P:response to zinc ion"/>
    <property type="evidence" value="ECO:0007669"/>
    <property type="project" value="TreeGrafter"/>
</dbReference>
<keyword evidence="3 8" id="KW-0812">Transmembrane</keyword>
<dbReference type="PANTHER" id="PTHR30477">
    <property type="entry name" value="ABC-TRANSPORTER METAL-BINDING PROTEIN"/>
    <property type="match status" value="1"/>
</dbReference>
<feature type="transmembrane region" description="Helical" evidence="9">
    <location>
        <begin position="137"/>
        <end position="158"/>
    </location>
</feature>
<comment type="similarity">
    <text evidence="7">Belongs to the bacterial solute-binding protein 9 family.</text>
</comment>
<feature type="transmembrane region" description="Helical" evidence="9">
    <location>
        <begin position="58"/>
        <end position="84"/>
    </location>
</feature>
<keyword evidence="7" id="KW-0813">Transport</keyword>
<dbReference type="Gene3D" id="1.10.3470.10">
    <property type="entry name" value="ABC transporter involved in vitamin B12 uptake, BtuC"/>
    <property type="match status" value="1"/>
</dbReference>
<dbReference type="SUPFAM" id="SSF53807">
    <property type="entry name" value="Helical backbone' metal receptor"/>
    <property type="match status" value="1"/>
</dbReference>
<organism evidence="10 11">
    <name type="scientific">Enterococcus canintestini</name>
    <dbReference type="NCBI Taxonomy" id="317010"/>
    <lineage>
        <taxon>Bacteria</taxon>
        <taxon>Bacillati</taxon>
        <taxon>Bacillota</taxon>
        <taxon>Bacilli</taxon>
        <taxon>Lactobacillales</taxon>
        <taxon>Enterococcaceae</taxon>
        <taxon>Enterococcus</taxon>
    </lineage>
</organism>
<dbReference type="InterPro" id="IPR037294">
    <property type="entry name" value="ABC_BtuC-like"/>
</dbReference>
<dbReference type="Proteomes" id="UP000216797">
    <property type="component" value="Unassembled WGS sequence"/>
</dbReference>
<sequence length="590" mass="64232">MIVHFIEGLRDYHFLQNALITSIVIGIVAGAIGCFIILRGMSLMGDAISHAVLPGVALSYILGINFFVGAVIFGILASLIITYIANNSTVKSDTAIGITFSSFLALGVILIGVANSSTDLFHILFGNVLAVQDTDKWITLGIAAVVLLLLVIFYRPLLLSSFDPMMGKAFGMRVNVYHYLLMLMLTLVSVTAMQSVGTILVVALLITPAATAYLFTKRLKYMIILAATLGGLSSLIGLFIGYSFNIAAGSAIVLTAATMFLIGFFLSPKKVEQTKTKQKIYAILAAGVLLVIGVFSYQRFLAPNESAAENKMAVVATNSIIADMVKEVAGDKVNLHSIVPVGKNPHEYEPLAKDVRSTQEADIIFYNGLNLETGGNGWFTKLMKNGQKKENKDYFAVSDGVDIIYLEGDGHGKEDPHAWLNIENGIIYAQNIAKTLMAKDPANKESYRHNLAEYEQKLTALDKVAKEQFATLTQDEKLIVTSEGCFKYFSKAYDIPSAYIWEINTEEEGTPEQITTLVNQLKGSNVKSLFVESSVNKKPMQSVAKDSGIPIYGEIFTDSIAEPGNPGDSYYNMMKENLKTIFAGLAGKED</sequence>
<feature type="transmembrane region" description="Helical" evidence="9">
    <location>
        <begin position="12"/>
        <end position="38"/>
    </location>
</feature>
<dbReference type="Pfam" id="PF01297">
    <property type="entry name" value="ZnuA"/>
    <property type="match status" value="1"/>
</dbReference>
<keyword evidence="4 9" id="KW-1133">Transmembrane helix</keyword>
<evidence type="ECO:0000256" key="3">
    <source>
        <dbReference type="ARBA" id="ARBA00022692"/>
    </source>
</evidence>
<dbReference type="CDD" id="cd06550">
    <property type="entry name" value="TM_ABC_iron-siderophores_like"/>
    <property type="match status" value="1"/>
</dbReference>
<evidence type="ECO:0000256" key="5">
    <source>
        <dbReference type="ARBA" id="ARBA00023136"/>
    </source>
</evidence>
<accession>A0A267HUP5</accession>
<feature type="transmembrane region" description="Helical" evidence="9">
    <location>
        <begin position="222"/>
        <end position="240"/>
    </location>
</feature>
<evidence type="ECO:0000256" key="2">
    <source>
        <dbReference type="ARBA" id="ARBA00008034"/>
    </source>
</evidence>
<proteinExistence type="inferred from homology"/>
<evidence type="ECO:0000256" key="1">
    <source>
        <dbReference type="ARBA" id="ARBA00004141"/>
    </source>
</evidence>
<feature type="transmembrane region" description="Helical" evidence="9">
    <location>
        <begin position="280"/>
        <end position="297"/>
    </location>
</feature>
<dbReference type="PRINTS" id="PR00691">
    <property type="entry name" value="ADHESINB"/>
</dbReference>
<dbReference type="InterPro" id="IPR006127">
    <property type="entry name" value="ZnuA-like"/>
</dbReference>
<dbReference type="GO" id="GO:0030001">
    <property type="term" value="P:metal ion transport"/>
    <property type="evidence" value="ECO:0007669"/>
    <property type="project" value="InterPro"/>
</dbReference>
<feature type="transmembrane region" description="Helical" evidence="9">
    <location>
        <begin position="96"/>
        <end position="117"/>
    </location>
</feature>
<comment type="subcellular location">
    <subcellularLocation>
        <location evidence="8">Cell membrane</location>
        <topology evidence="8">Multi-pass membrane protein</topology>
    </subcellularLocation>
    <subcellularLocation>
        <location evidence="1">Membrane</location>
        <topology evidence="1">Multi-pass membrane protein</topology>
    </subcellularLocation>
</comment>
<feature type="transmembrane region" description="Helical" evidence="9">
    <location>
        <begin position="196"/>
        <end position="215"/>
    </location>
</feature>
<reference evidence="10 11" key="1">
    <citation type="submission" date="2015-08" db="EMBL/GenBank/DDBJ databases">
        <title>Enterococcus genome sequence.</title>
        <authorList>
            <person name="Acedo J.Z."/>
            <person name="Vederas J.C."/>
        </authorList>
    </citation>
    <scope>NUCLEOTIDE SEQUENCE [LARGE SCALE GENOMIC DNA]</scope>
    <source>
        <strain evidence="10 11">49</strain>
    </source>
</reference>
<evidence type="ECO:0000313" key="10">
    <source>
        <dbReference type="EMBL" id="PAB01957.1"/>
    </source>
</evidence>
<dbReference type="SUPFAM" id="SSF81345">
    <property type="entry name" value="ABC transporter involved in vitamin B12 uptake, BtuC"/>
    <property type="match status" value="1"/>
</dbReference>
<dbReference type="PRINTS" id="PR00690">
    <property type="entry name" value="ADHESNFAMILY"/>
</dbReference>
<dbReference type="PANTHER" id="PTHR30477:SF13">
    <property type="entry name" value="IRON TRANSPORT SYSTEM MEMBRANE PROTEIN HI_0360-RELATED"/>
    <property type="match status" value="1"/>
</dbReference>
<dbReference type="InterPro" id="IPR001626">
    <property type="entry name" value="ABC_TroCD"/>
</dbReference>
<protein>
    <recommendedName>
        <fullName evidence="6">Manganese import system permease protein ScaB</fullName>
    </recommendedName>
</protein>
<comment type="caution">
    <text evidence="10">The sequence shown here is derived from an EMBL/GenBank/DDBJ whole genome shotgun (WGS) entry which is preliminary data.</text>
</comment>
<dbReference type="GO" id="GO:0055085">
    <property type="term" value="P:transmembrane transport"/>
    <property type="evidence" value="ECO:0007669"/>
    <property type="project" value="InterPro"/>
</dbReference>
<dbReference type="AlphaFoldDB" id="A0A267HUP5"/>
<keyword evidence="11" id="KW-1185">Reference proteome</keyword>
<dbReference type="GO" id="GO:0007155">
    <property type="term" value="P:cell adhesion"/>
    <property type="evidence" value="ECO:0007669"/>
    <property type="project" value="InterPro"/>
</dbReference>
<evidence type="ECO:0000256" key="9">
    <source>
        <dbReference type="SAM" id="Phobius"/>
    </source>
</evidence>
<evidence type="ECO:0000256" key="6">
    <source>
        <dbReference type="ARBA" id="ARBA00072924"/>
    </source>
</evidence>